<proteinExistence type="predicted"/>
<dbReference type="Proteomes" id="UP000218505">
    <property type="component" value="Chromosome"/>
</dbReference>
<gene>
    <name evidence="1" type="ORF">CNX65_09575</name>
</gene>
<dbReference type="EMBL" id="CP023445">
    <property type="protein sequence ID" value="ATE53509.1"/>
    <property type="molecule type" value="Genomic_DNA"/>
</dbReference>
<accession>A0A290Z3G6</accession>
<dbReference type="InterPro" id="IPR036567">
    <property type="entry name" value="RHF-like"/>
</dbReference>
<dbReference type="KEGG" id="apre:CNX65_09575"/>
<protein>
    <recommendedName>
        <fullName evidence="3">Ribosomal subunit interface protein</fullName>
    </recommendedName>
</protein>
<dbReference type="RefSeq" id="WP_096492450.1">
    <property type="nucleotide sequence ID" value="NZ_CP023445.1"/>
</dbReference>
<keyword evidence="2" id="KW-1185">Reference proteome</keyword>
<evidence type="ECO:0000313" key="2">
    <source>
        <dbReference type="Proteomes" id="UP000218505"/>
    </source>
</evidence>
<organism evidence="1 2">
    <name type="scientific">Actinosynnema pretiosum</name>
    <dbReference type="NCBI Taxonomy" id="42197"/>
    <lineage>
        <taxon>Bacteria</taxon>
        <taxon>Bacillati</taxon>
        <taxon>Actinomycetota</taxon>
        <taxon>Actinomycetes</taxon>
        <taxon>Pseudonocardiales</taxon>
        <taxon>Pseudonocardiaceae</taxon>
        <taxon>Actinosynnema</taxon>
    </lineage>
</organism>
<reference evidence="1" key="1">
    <citation type="submission" date="2017-09" db="EMBL/GenBank/DDBJ databases">
        <title>Complete Genome Sequence of ansamitocin-producing Bacterium Actinosynnema pretiosum X47.</title>
        <authorList>
            <person name="Cao G."/>
            <person name="Zong G."/>
            <person name="Zhong C."/>
            <person name="Fu J."/>
        </authorList>
    </citation>
    <scope>NUCLEOTIDE SEQUENCE [LARGE SCALE GENOMIC DNA]</scope>
    <source>
        <strain evidence="1">X47</strain>
    </source>
</reference>
<name>A0A290Z3G6_9PSEU</name>
<dbReference type="Gene3D" id="3.30.160.100">
    <property type="entry name" value="Ribosome hibernation promotion factor-like"/>
    <property type="match status" value="1"/>
</dbReference>
<evidence type="ECO:0000313" key="1">
    <source>
        <dbReference type="EMBL" id="ATE53509.1"/>
    </source>
</evidence>
<dbReference type="SUPFAM" id="SSF69754">
    <property type="entry name" value="Ribosome binding protein Y (YfiA homologue)"/>
    <property type="match status" value="1"/>
</dbReference>
<evidence type="ECO:0008006" key="3">
    <source>
        <dbReference type="Google" id="ProtNLM"/>
    </source>
</evidence>
<sequence length="98" mass="10668">MSKAREIVNMQLSLARRVPEAAREYAGVKIGCLGKYAPGEVPFAMVRLSYDGPRRLVAHGTLHVDGHAVNADAGADTFIEVVDLLQDRLKAQLVKMHG</sequence>
<dbReference type="AlphaFoldDB" id="A0A290Z3G6"/>